<dbReference type="Proteomes" id="UP000199225">
    <property type="component" value="Unassembled WGS sequence"/>
</dbReference>
<dbReference type="PROSITE" id="PS51677">
    <property type="entry name" value="NODB"/>
    <property type="match status" value="1"/>
</dbReference>
<feature type="coiled-coil region" evidence="1">
    <location>
        <begin position="122"/>
        <end position="149"/>
    </location>
</feature>
<dbReference type="GO" id="GO:0005975">
    <property type="term" value="P:carbohydrate metabolic process"/>
    <property type="evidence" value="ECO:0007669"/>
    <property type="project" value="InterPro"/>
</dbReference>
<dbReference type="OrthoDB" id="9812065at2"/>
<evidence type="ECO:0000256" key="1">
    <source>
        <dbReference type="SAM" id="Coils"/>
    </source>
</evidence>
<dbReference type="STRING" id="86666.SAMN04490247_2080"/>
<dbReference type="SUPFAM" id="SSF88713">
    <property type="entry name" value="Glycoside hydrolase/deacetylase"/>
    <property type="match status" value="1"/>
</dbReference>
<proteinExistence type="predicted"/>
<keyword evidence="4" id="KW-1185">Reference proteome</keyword>
<dbReference type="PANTHER" id="PTHR10587">
    <property type="entry name" value="GLYCOSYL TRANSFERASE-RELATED"/>
    <property type="match status" value="1"/>
</dbReference>
<accession>A0A1G8U7B6</accession>
<dbReference type="RefSeq" id="WP_093193807.1">
    <property type="nucleotide sequence ID" value="NZ_FNEV01000006.1"/>
</dbReference>
<protein>
    <submittedName>
        <fullName evidence="3">Peptidoglycan-N-acetylmuramic acid deacetylase</fullName>
    </submittedName>
</protein>
<dbReference type="InterPro" id="IPR014235">
    <property type="entry name" value="Spore_PdaA"/>
</dbReference>
<evidence type="ECO:0000313" key="4">
    <source>
        <dbReference type="Proteomes" id="UP000199225"/>
    </source>
</evidence>
<evidence type="ECO:0000313" key="3">
    <source>
        <dbReference type="EMBL" id="SDJ49514.1"/>
    </source>
</evidence>
<dbReference type="EMBL" id="FNEV01000006">
    <property type="protein sequence ID" value="SDJ49514.1"/>
    <property type="molecule type" value="Genomic_DNA"/>
</dbReference>
<dbReference type="NCBIfam" id="TIGR02884">
    <property type="entry name" value="spore_pdaA"/>
    <property type="match status" value="1"/>
</dbReference>
<gene>
    <name evidence="3" type="ORF">SAMN04490247_2080</name>
</gene>
<dbReference type="InterPro" id="IPR002509">
    <property type="entry name" value="NODB_dom"/>
</dbReference>
<dbReference type="Pfam" id="PF01522">
    <property type="entry name" value="Polysacc_deac_1"/>
    <property type="match status" value="1"/>
</dbReference>
<dbReference type="InterPro" id="IPR011330">
    <property type="entry name" value="Glyco_hydro/deAcase_b/a-brl"/>
</dbReference>
<dbReference type="GO" id="GO:0016020">
    <property type="term" value="C:membrane"/>
    <property type="evidence" value="ECO:0007669"/>
    <property type="project" value="TreeGrafter"/>
</dbReference>
<organism evidence="3 4">
    <name type="scientific">Salimicrobium halophilum</name>
    <dbReference type="NCBI Taxonomy" id="86666"/>
    <lineage>
        <taxon>Bacteria</taxon>
        <taxon>Bacillati</taxon>
        <taxon>Bacillota</taxon>
        <taxon>Bacilli</taxon>
        <taxon>Bacillales</taxon>
        <taxon>Bacillaceae</taxon>
        <taxon>Salimicrobium</taxon>
    </lineage>
</organism>
<evidence type="ECO:0000259" key="2">
    <source>
        <dbReference type="PROSITE" id="PS51677"/>
    </source>
</evidence>
<reference evidence="4" key="1">
    <citation type="submission" date="2016-10" db="EMBL/GenBank/DDBJ databases">
        <authorList>
            <person name="Varghese N."/>
            <person name="Submissions S."/>
        </authorList>
    </citation>
    <scope>NUCLEOTIDE SEQUENCE [LARGE SCALE GENOMIC DNA]</scope>
    <source>
        <strain evidence="4">DSM 4771</strain>
    </source>
</reference>
<sequence length="259" mass="30116">MMRKLMILCIFILCLPTVGYAESWGYKKSDEKEVAPEFGRYTSLVEPFDALYKGNGENRKIYLTFDNGYEQGYTEEVLQVLRKKDVPATFFLTGHYVKSAPELVKQMNRDGHLIGNHSYSHRDFTTLSKEELKQDVKKLEEEVKKLTSQETMTFLRPPKGTFNERSLEWTREMGYIHAFWSLAFVDWNTDRQKGWEHAYQTLVEQVHPGAVVLLHTVSEDNKDALAPFIDEMRKRGYEFGTLNELLAQENVLLPMSGIR</sequence>
<dbReference type="AlphaFoldDB" id="A0A1G8U7B6"/>
<dbReference type="InterPro" id="IPR050248">
    <property type="entry name" value="Polysacc_deacetylase_ArnD"/>
</dbReference>
<dbReference type="PANTHER" id="PTHR10587:SF78">
    <property type="entry name" value="PEPTIDOGLYCAN-N-ACETYLMURAMIC ACID DEACETYLASE PDAA"/>
    <property type="match status" value="1"/>
</dbReference>
<feature type="domain" description="NodB homology" evidence="2">
    <location>
        <begin position="59"/>
        <end position="240"/>
    </location>
</feature>
<keyword evidence="1" id="KW-0175">Coiled coil</keyword>
<dbReference type="CDD" id="cd10948">
    <property type="entry name" value="CE4_BsPdaA_like"/>
    <property type="match status" value="1"/>
</dbReference>
<dbReference type="Gene3D" id="3.20.20.370">
    <property type="entry name" value="Glycoside hydrolase/deacetylase"/>
    <property type="match status" value="1"/>
</dbReference>
<name>A0A1G8U7B6_9BACI</name>
<dbReference type="GO" id="GO:0016810">
    <property type="term" value="F:hydrolase activity, acting on carbon-nitrogen (but not peptide) bonds"/>
    <property type="evidence" value="ECO:0007669"/>
    <property type="project" value="InterPro"/>
</dbReference>